<evidence type="ECO:0000313" key="9">
    <source>
        <dbReference type="EMBL" id="SCU94630.1"/>
    </source>
</evidence>
<keyword evidence="10" id="KW-1185">Reference proteome</keyword>
<dbReference type="InterPro" id="IPR003738">
    <property type="entry name" value="SRAP"/>
</dbReference>
<dbReference type="EMBL" id="LT598457">
    <property type="protein sequence ID" value="SCU94630.1"/>
    <property type="molecule type" value="Genomic_DNA"/>
</dbReference>
<evidence type="ECO:0000256" key="4">
    <source>
        <dbReference type="ARBA" id="ARBA00022801"/>
    </source>
</evidence>
<keyword evidence="7" id="KW-0456">Lyase</keyword>
<keyword evidence="2" id="KW-0645">Protease</keyword>
<dbReference type="Pfam" id="PF02586">
    <property type="entry name" value="SRAP"/>
    <property type="match status" value="1"/>
</dbReference>
<feature type="compositionally biased region" description="Basic and acidic residues" evidence="8">
    <location>
        <begin position="242"/>
        <end position="259"/>
    </location>
</feature>
<evidence type="ECO:0000256" key="7">
    <source>
        <dbReference type="ARBA" id="ARBA00023239"/>
    </source>
</evidence>
<proteinExistence type="inferred from homology"/>
<accession>A0A1G4JUK8</accession>
<gene>
    <name evidence="9" type="ORF">LADA_0G09846G</name>
</gene>
<dbReference type="SUPFAM" id="SSF143081">
    <property type="entry name" value="BB1717-like"/>
    <property type="match status" value="1"/>
</dbReference>
<dbReference type="InterPro" id="IPR036590">
    <property type="entry name" value="SRAP-like"/>
</dbReference>
<feature type="compositionally biased region" description="Basic and acidic residues" evidence="8">
    <location>
        <begin position="301"/>
        <end position="310"/>
    </location>
</feature>
<dbReference type="OrthoDB" id="2111841at2759"/>
<keyword evidence="3" id="KW-0227">DNA damage</keyword>
<dbReference type="PANTHER" id="PTHR13604">
    <property type="entry name" value="DC12-RELATED"/>
    <property type="match status" value="1"/>
</dbReference>
<evidence type="ECO:0000313" key="10">
    <source>
        <dbReference type="Proteomes" id="UP000190274"/>
    </source>
</evidence>
<feature type="region of interest" description="Disordered" evidence="8">
    <location>
        <begin position="301"/>
        <end position="351"/>
    </location>
</feature>
<evidence type="ECO:0000256" key="6">
    <source>
        <dbReference type="ARBA" id="ARBA00023125"/>
    </source>
</evidence>
<keyword evidence="6" id="KW-0238">DNA-binding</keyword>
<feature type="region of interest" description="Disordered" evidence="8">
    <location>
        <begin position="242"/>
        <end position="271"/>
    </location>
</feature>
<name>A0A1G4JUK8_9SACH</name>
<keyword evidence="4" id="KW-0378">Hydrolase</keyword>
<evidence type="ECO:0000256" key="8">
    <source>
        <dbReference type="SAM" id="MobiDB-lite"/>
    </source>
</evidence>
<dbReference type="Proteomes" id="UP000190274">
    <property type="component" value="Chromosome G"/>
</dbReference>
<comment type="similarity">
    <text evidence="1">Belongs to the SOS response-associated peptidase family.</text>
</comment>
<evidence type="ECO:0000256" key="5">
    <source>
        <dbReference type="ARBA" id="ARBA00023124"/>
    </source>
</evidence>
<dbReference type="GO" id="GO:0008233">
    <property type="term" value="F:peptidase activity"/>
    <property type="evidence" value="ECO:0007669"/>
    <property type="project" value="UniProtKB-KW"/>
</dbReference>
<dbReference type="GO" id="GO:0016829">
    <property type="term" value="F:lyase activity"/>
    <property type="evidence" value="ECO:0007669"/>
    <property type="project" value="UniProtKB-KW"/>
</dbReference>
<sequence length="351" mass="40953">MCGRYALDCTGGQLERRFTEMGLDFTNERGDTYSNQPSYNVAPTSASPVYTHHKVLRDMKWGLIPYWVSDVSKSQPYKTFNARCENISSSKMWTAPCKRKRCVVPVSGYFEWQTKGKRKIPYYLTRRDSELMFLAGMYDYVQSENLYTFTIITAPAPSNLVWLHTRMPVVLNRGSKEWATWLDTSKTDWDESELQKVLEAQCNEDELEWWQVSSDVGKVSNNGKYLITPAKSSMRDFFKKENKSSSTLVHEERKPHVKEEEEEPQLKPNKSKFEVKLEEAEEKEKPIIREEGDQLEKGLNEQIIKKKDSQSVDMVKQVEENGDGQQNHKRKIRKAGIQDMLRNAPRKRVRR</sequence>
<keyword evidence="5" id="KW-0190">Covalent protein-DNA linkage</keyword>
<evidence type="ECO:0000256" key="3">
    <source>
        <dbReference type="ARBA" id="ARBA00022763"/>
    </source>
</evidence>
<organism evidence="9 10">
    <name type="scientific">Lachancea dasiensis</name>
    <dbReference type="NCBI Taxonomy" id="1072105"/>
    <lineage>
        <taxon>Eukaryota</taxon>
        <taxon>Fungi</taxon>
        <taxon>Dikarya</taxon>
        <taxon>Ascomycota</taxon>
        <taxon>Saccharomycotina</taxon>
        <taxon>Saccharomycetes</taxon>
        <taxon>Saccharomycetales</taxon>
        <taxon>Saccharomycetaceae</taxon>
        <taxon>Lachancea</taxon>
    </lineage>
</organism>
<dbReference type="GO" id="GO:0106300">
    <property type="term" value="P:protein-DNA covalent cross-linking repair"/>
    <property type="evidence" value="ECO:0007669"/>
    <property type="project" value="InterPro"/>
</dbReference>
<dbReference type="Gene3D" id="3.90.1680.10">
    <property type="entry name" value="SOS response associated peptidase-like"/>
    <property type="match status" value="1"/>
</dbReference>
<dbReference type="GO" id="GO:0006508">
    <property type="term" value="P:proteolysis"/>
    <property type="evidence" value="ECO:0007669"/>
    <property type="project" value="UniProtKB-KW"/>
</dbReference>
<protein>
    <submittedName>
        <fullName evidence="9">LADA_0G09846g1_1</fullName>
    </submittedName>
</protein>
<evidence type="ECO:0000256" key="1">
    <source>
        <dbReference type="ARBA" id="ARBA00008136"/>
    </source>
</evidence>
<dbReference type="PANTHER" id="PTHR13604:SF0">
    <property type="entry name" value="ABASIC SITE PROCESSING PROTEIN HMCES"/>
    <property type="match status" value="1"/>
</dbReference>
<evidence type="ECO:0000256" key="2">
    <source>
        <dbReference type="ARBA" id="ARBA00022670"/>
    </source>
</evidence>
<reference evidence="10" key="1">
    <citation type="submission" date="2016-03" db="EMBL/GenBank/DDBJ databases">
        <authorList>
            <person name="Devillers H."/>
        </authorList>
    </citation>
    <scope>NUCLEOTIDE SEQUENCE [LARGE SCALE GENOMIC DNA]</scope>
</reference>
<dbReference type="GO" id="GO:0003697">
    <property type="term" value="F:single-stranded DNA binding"/>
    <property type="evidence" value="ECO:0007669"/>
    <property type="project" value="InterPro"/>
</dbReference>
<dbReference type="AlphaFoldDB" id="A0A1G4JUK8"/>